<evidence type="ECO:0000259" key="2">
    <source>
        <dbReference type="PROSITE" id="PS50017"/>
    </source>
</evidence>
<dbReference type="Pfam" id="PF00791">
    <property type="entry name" value="ZU5"/>
    <property type="match status" value="1"/>
</dbReference>
<dbReference type="InterPro" id="IPR000488">
    <property type="entry name" value="Death_dom"/>
</dbReference>
<protein>
    <recommendedName>
        <fullName evidence="2">Death domain-containing protein</fullName>
    </recommendedName>
</protein>
<gene>
    <name evidence="3" type="ORF">LSH36_44g15040</name>
</gene>
<dbReference type="EMBL" id="JAODUP010000044">
    <property type="protein sequence ID" value="KAK2165967.1"/>
    <property type="molecule type" value="Genomic_DNA"/>
</dbReference>
<feature type="domain" description="Death" evidence="2">
    <location>
        <begin position="441"/>
        <end position="478"/>
    </location>
</feature>
<name>A0AAD9ND68_9ANNE</name>
<dbReference type="PROSITE" id="PS50017">
    <property type="entry name" value="DEATH_DOMAIN"/>
    <property type="match status" value="1"/>
</dbReference>
<dbReference type="GO" id="GO:0007165">
    <property type="term" value="P:signal transduction"/>
    <property type="evidence" value="ECO:0007669"/>
    <property type="project" value="InterPro"/>
</dbReference>
<reference evidence="3" key="1">
    <citation type="journal article" date="2023" name="Mol. Biol. Evol.">
        <title>Third-Generation Sequencing Reveals the Adaptive Role of the Epigenome in Three Deep-Sea Polychaetes.</title>
        <authorList>
            <person name="Perez M."/>
            <person name="Aroh O."/>
            <person name="Sun Y."/>
            <person name="Lan Y."/>
            <person name="Juniper S.K."/>
            <person name="Young C.R."/>
            <person name="Angers B."/>
            <person name="Qian P.Y."/>
        </authorList>
    </citation>
    <scope>NUCLEOTIDE SEQUENCE</scope>
    <source>
        <strain evidence="3">P08H-3</strain>
    </source>
</reference>
<keyword evidence="4" id="KW-1185">Reference proteome</keyword>
<comment type="caution">
    <text evidence="3">The sequence shown here is derived from an EMBL/GenBank/DDBJ whole genome shotgun (WGS) entry which is preliminary data.</text>
</comment>
<organism evidence="3 4">
    <name type="scientific">Paralvinella palmiformis</name>
    <dbReference type="NCBI Taxonomy" id="53620"/>
    <lineage>
        <taxon>Eukaryota</taxon>
        <taxon>Metazoa</taxon>
        <taxon>Spiralia</taxon>
        <taxon>Lophotrochozoa</taxon>
        <taxon>Annelida</taxon>
        <taxon>Polychaeta</taxon>
        <taxon>Sedentaria</taxon>
        <taxon>Canalipalpata</taxon>
        <taxon>Terebellida</taxon>
        <taxon>Terebelliformia</taxon>
        <taxon>Alvinellidae</taxon>
        <taxon>Paralvinella</taxon>
    </lineage>
</organism>
<proteinExistence type="predicted"/>
<feature type="region of interest" description="Disordered" evidence="1">
    <location>
        <begin position="1"/>
        <end position="21"/>
    </location>
</feature>
<dbReference type="AlphaFoldDB" id="A0AAD9ND68"/>
<dbReference type="Gene3D" id="2.60.220.30">
    <property type="match status" value="1"/>
</dbReference>
<sequence length="496" mass="55842">MTHITVLQGGSMPTESDSKFNDTARKSELLHFEDIEDQSRMKEPLQKNLETVAPIHSIMYLAPIERPSSAESVSVNSVSAEDTNECIISANSDGCNFVCNTYPLSGSIPEGAIPHGESRQLHIKRYQQDVYQPVIESGNLVSDIYECTPHAVRFDKPILLQISCAPGRSARDGTVRRYVIYSNTPPGETQNWVKIIADDHDDISTVFTGTLVNLFVSSFCLFGVVECNVPVKYVDMIIFGKFYPEEGMYKVTVILAQQMTDKVKLVQCGETILHYGRFIIQKPLCLVQDAKKLTLSLKMNRSDCWNCITADEMMPVGYEMQLTIPDSKPCTQPVEHVQDIGGSSMSSESIIPKEIYNTESVETQSYKYLIQSNINQIEIKKKPEDVNTIENKFTNCEVIPEKLPQHVKITSRGTVGRLERQRDPGYGQYCGQFYTGKSGHLLTLWEARRDEKGTVDYLVKALNKIKQEPLAAFITNYKKAYTDQALDKQQIGEEVL</sequence>
<evidence type="ECO:0000313" key="4">
    <source>
        <dbReference type="Proteomes" id="UP001208570"/>
    </source>
</evidence>
<dbReference type="Proteomes" id="UP001208570">
    <property type="component" value="Unassembled WGS sequence"/>
</dbReference>
<accession>A0AAD9ND68</accession>
<evidence type="ECO:0000256" key="1">
    <source>
        <dbReference type="SAM" id="MobiDB-lite"/>
    </source>
</evidence>
<evidence type="ECO:0000313" key="3">
    <source>
        <dbReference type="EMBL" id="KAK2165967.1"/>
    </source>
</evidence>
<dbReference type="InterPro" id="IPR000906">
    <property type="entry name" value="ZU5_dom"/>
</dbReference>